<sequence>MGPWEPNARIDANGIQQVVINVGDHNFGDIFTREHVKFIGRLKNAGKRSVDDDESD</sequence>
<gene>
    <name evidence="1" type="ORF">BGZ95_001544</name>
</gene>
<dbReference type="Proteomes" id="UP001194580">
    <property type="component" value="Unassembled WGS sequence"/>
</dbReference>
<name>A0AAD4D6S7_9FUNG</name>
<dbReference type="EMBL" id="JAAAIL010001312">
    <property type="protein sequence ID" value="KAG0270776.1"/>
    <property type="molecule type" value="Genomic_DNA"/>
</dbReference>
<dbReference type="AlphaFoldDB" id="A0AAD4D6S7"/>
<comment type="caution">
    <text evidence="1">The sequence shown here is derived from an EMBL/GenBank/DDBJ whole genome shotgun (WGS) entry which is preliminary data.</text>
</comment>
<evidence type="ECO:0000313" key="1">
    <source>
        <dbReference type="EMBL" id="KAG0270776.1"/>
    </source>
</evidence>
<reference evidence="1" key="1">
    <citation type="journal article" date="2020" name="Fungal Divers.">
        <title>Resolving the Mortierellaceae phylogeny through synthesis of multi-gene phylogenetics and phylogenomics.</title>
        <authorList>
            <person name="Vandepol N."/>
            <person name="Liber J."/>
            <person name="Desiro A."/>
            <person name="Na H."/>
            <person name="Kennedy M."/>
            <person name="Barry K."/>
            <person name="Grigoriev I.V."/>
            <person name="Miller A.N."/>
            <person name="O'Donnell K."/>
            <person name="Stajich J.E."/>
            <person name="Bonito G."/>
        </authorList>
    </citation>
    <scope>NUCLEOTIDE SEQUENCE</scope>
    <source>
        <strain evidence="1">NRRL 28262</strain>
    </source>
</reference>
<evidence type="ECO:0000313" key="2">
    <source>
        <dbReference type="Proteomes" id="UP001194580"/>
    </source>
</evidence>
<accession>A0AAD4D6S7</accession>
<keyword evidence="2" id="KW-1185">Reference proteome</keyword>
<feature type="non-terminal residue" evidence="1">
    <location>
        <position position="56"/>
    </location>
</feature>
<organism evidence="1 2">
    <name type="scientific">Linnemannia exigua</name>
    <dbReference type="NCBI Taxonomy" id="604196"/>
    <lineage>
        <taxon>Eukaryota</taxon>
        <taxon>Fungi</taxon>
        <taxon>Fungi incertae sedis</taxon>
        <taxon>Mucoromycota</taxon>
        <taxon>Mortierellomycotina</taxon>
        <taxon>Mortierellomycetes</taxon>
        <taxon>Mortierellales</taxon>
        <taxon>Mortierellaceae</taxon>
        <taxon>Linnemannia</taxon>
    </lineage>
</organism>
<protein>
    <submittedName>
        <fullName evidence="1">Uncharacterized protein</fullName>
    </submittedName>
</protein>
<proteinExistence type="predicted"/>